<protein>
    <submittedName>
        <fullName evidence="2">Uncharacterized protein</fullName>
    </submittedName>
</protein>
<dbReference type="EMBL" id="KE504237">
    <property type="protein sequence ID" value="EPS94334.1"/>
    <property type="molecule type" value="Genomic_DNA"/>
</dbReference>
<dbReference type="InParanoid" id="S8F611"/>
<name>S8F611_FOMSC</name>
<keyword evidence="3" id="KW-1185">Reference proteome</keyword>
<gene>
    <name evidence="2" type="ORF">FOMPIDRAFT_83017</name>
</gene>
<sequence>MGGKDGLGSDNDSYVPSRSEGGSGSESEPEDDAKVGAPGTRKTKARGDWYANEDAEVKHPPEDVNQDIRSDYYKKLVTTFYKDDAQLQPVLLHISSPQGMAAIELIGARLMELARDLWPELAAEMSHGNQPGH</sequence>
<accession>S8F611</accession>
<feature type="region of interest" description="Disordered" evidence="1">
    <location>
        <begin position="1"/>
        <end position="64"/>
    </location>
</feature>
<dbReference type="HOGENOM" id="CLU_1906777_0_0_1"/>
<dbReference type="Proteomes" id="UP000015241">
    <property type="component" value="Unassembled WGS sequence"/>
</dbReference>
<reference evidence="2 3" key="1">
    <citation type="journal article" date="2012" name="Science">
        <title>The Paleozoic origin of enzymatic lignin decomposition reconstructed from 31 fungal genomes.</title>
        <authorList>
            <person name="Floudas D."/>
            <person name="Binder M."/>
            <person name="Riley R."/>
            <person name="Barry K."/>
            <person name="Blanchette R.A."/>
            <person name="Henrissat B."/>
            <person name="Martinez A.T."/>
            <person name="Otillar R."/>
            <person name="Spatafora J.W."/>
            <person name="Yadav J.S."/>
            <person name="Aerts A."/>
            <person name="Benoit I."/>
            <person name="Boyd A."/>
            <person name="Carlson A."/>
            <person name="Copeland A."/>
            <person name="Coutinho P.M."/>
            <person name="de Vries R.P."/>
            <person name="Ferreira P."/>
            <person name="Findley K."/>
            <person name="Foster B."/>
            <person name="Gaskell J."/>
            <person name="Glotzer D."/>
            <person name="Gorecki P."/>
            <person name="Heitman J."/>
            <person name="Hesse C."/>
            <person name="Hori C."/>
            <person name="Igarashi K."/>
            <person name="Jurgens J.A."/>
            <person name="Kallen N."/>
            <person name="Kersten P."/>
            <person name="Kohler A."/>
            <person name="Kuees U."/>
            <person name="Kumar T.K.A."/>
            <person name="Kuo A."/>
            <person name="LaButti K."/>
            <person name="Larrondo L.F."/>
            <person name="Lindquist E."/>
            <person name="Ling A."/>
            <person name="Lombard V."/>
            <person name="Lucas S."/>
            <person name="Lundell T."/>
            <person name="Martin R."/>
            <person name="McLaughlin D.J."/>
            <person name="Morgenstern I."/>
            <person name="Morin E."/>
            <person name="Murat C."/>
            <person name="Nagy L.G."/>
            <person name="Nolan M."/>
            <person name="Ohm R.A."/>
            <person name="Patyshakuliyeva A."/>
            <person name="Rokas A."/>
            <person name="Ruiz-Duenas F.J."/>
            <person name="Sabat G."/>
            <person name="Salamov A."/>
            <person name="Samejima M."/>
            <person name="Schmutz J."/>
            <person name="Slot J.C."/>
            <person name="St John F."/>
            <person name="Stenlid J."/>
            <person name="Sun H."/>
            <person name="Sun S."/>
            <person name="Syed K."/>
            <person name="Tsang A."/>
            <person name="Wiebenga A."/>
            <person name="Young D."/>
            <person name="Pisabarro A."/>
            <person name="Eastwood D.C."/>
            <person name="Martin F."/>
            <person name="Cullen D."/>
            <person name="Grigoriev I.V."/>
            <person name="Hibbett D.S."/>
        </authorList>
    </citation>
    <scope>NUCLEOTIDE SEQUENCE</scope>
    <source>
        <strain evidence="3">FP-58527</strain>
    </source>
</reference>
<evidence type="ECO:0000313" key="3">
    <source>
        <dbReference type="Proteomes" id="UP000015241"/>
    </source>
</evidence>
<dbReference type="AlphaFoldDB" id="S8F611"/>
<evidence type="ECO:0000256" key="1">
    <source>
        <dbReference type="SAM" id="MobiDB-lite"/>
    </source>
</evidence>
<dbReference type="OrthoDB" id="10679056at2759"/>
<feature type="compositionally biased region" description="Basic and acidic residues" evidence="1">
    <location>
        <begin position="55"/>
        <end position="64"/>
    </location>
</feature>
<organism evidence="2 3">
    <name type="scientific">Fomitopsis schrenkii</name>
    <name type="common">Brown rot fungus</name>
    <dbReference type="NCBI Taxonomy" id="2126942"/>
    <lineage>
        <taxon>Eukaryota</taxon>
        <taxon>Fungi</taxon>
        <taxon>Dikarya</taxon>
        <taxon>Basidiomycota</taxon>
        <taxon>Agaricomycotina</taxon>
        <taxon>Agaricomycetes</taxon>
        <taxon>Polyporales</taxon>
        <taxon>Fomitopsis</taxon>
    </lineage>
</organism>
<evidence type="ECO:0000313" key="2">
    <source>
        <dbReference type="EMBL" id="EPS94334.1"/>
    </source>
</evidence>
<proteinExistence type="predicted"/>